<name>A0AAW0A0S0_9AGAR</name>
<dbReference type="EMBL" id="JAWWNJ010000095">
    <property type="protein sequence ID" value="KAK6996952.1"/>
    <property type="molecule type" value="Genomic_DNA"/>
</dbReference>
<evidence type="ECO:0000313" key="2">
    <source>
        <dbReference type="EMBL" id="KAK6996952.1"/>
    </source>
</evidence>
<feature type="region of interest" description="Disordered" evidence="1">
    <location>
        <begin position="1"/>
        <end position="21"/>
    </location>
</feature>
<gene>
    <name evidence="2" type="ORF">R3P38DRAFT_3068791</name>
</gene>
<keyword evidence="3" id="KW-1185">Reference proteome</keyword>
<protein>
    <submittedName>
        <fullName evidence="2">Uncharacterized protein</fullName>
    </submittedName>
</protein>
<evidence type="ECO:0000313" key="3">
    <source>
        <dbReference type="Proteomes" id="UP001362999"/>
    </source>
</evidence>
<organism evidence="2 3">
    <name type="scientific">Favolaschia claudopus</name>
    <dbReference type="NCBI Taxonomy" id="2862362"/>
    <lineage>
        <taxon>Eukaryota</taxon>
        <taxon>Fungi</taxon>
        <taxon>Dikarya</taxon>
        <taxon>Basidiomycota</taxon>
        <taxon>Agaricomycotina</taxon>
        <taxon>Agaricomycetes</taxon>
        <taxon>Agaricomycetidae</taxon>
        <taxon>Agaricales</taxon>
        <taxon>Marasmiineae</taxon>
        <taxon>Mycenaceae</taxon>
        <taxon>Favolaschia</taxon>
    </lineage>
</organism>
<evidence type="ECO:0000256" key="1">
    <source>
        <dbReference type="SAM" id="MobiDB-lite"/>
    </source>
</evidence>
<comment type="caution">
    <text evidence="2">The sequence shown here is derived from an EMBL/GenBank/DDBJ whole genome shotgun (WGS) entry which is preliminary data.</text>
</comment>
<dbReference type="AlphaFoldDB" id="A0AAW0A0S0"/>
<accession>A0AAW0A0S0</accession>
<sequence length="53" mass="6034">RSPLEHNAKQNQTSSRPEINPAMFSVIRASAESHRVELKDAAFVKMRNSVSFY</sequence>
<dbReference type="Proteomes" id="UP001362999">
    <property type="component" value="Unassembled WGS sequence"/>
</dbReference>
<proteinExistence type="predicted"/>
<reference evidence="2 3" key="1">
    <citation type="journal article" date="2024" name="J Genomics">
        <title>Draft genome sequencing and assembly of Favolaschia claudopus CIRM-BRFM 2984 isolated from oak limbs.</title>
        <authorList>
            <person name="Navarro D."/>
            <person name="Drula E."/>
            <person name="Chaduli D."/>
            <person name="Cazenave R."/>
            <person name="Ahrendt S."/>
            <person name="Wang J."/>
            <person name="Lipzen A."/>
            <person name="Daum C."/>
            <person name="Barry K."/>
            <person name="Grigoriev I.V."/>
            <person name="Favel A."/>
            <person name="Rosso M.N."/>
            <person name="Martin F."/>
        </authorList>
    </citation>
    <scope>NUCLEOTIDE SEQUENCE [LARGE SCALE GENOMIC DNA]</scope>
    <source>
        <strain evidence="2 3">CIRM-BRFM 2984</strain>
    </source>
</reference>
<feature type="non-terminal residue" evidence="2">
    <location>
        <position position="53"/>
    </location>
</feature>
<feature type="non-terminal residue" evidence="2">
    <location>
        <position position="1"/>
    </location>
</feature>